<dbReference type="AlphaFoldDB" id="J3PHM1"/>
<accession>J3PHM1</accession>
<dbReference type="GeneID" id="20353459"/>
<dbReference type="RefSeq" id="XP_009229167.1">
    <property type="nucleotide sequence ID" value="XM_009230903.1"/>
</dbReference>
<dbReference type="Proteomes" id="UP000006039">
    <property type="component" value="Unassembled WGS sequence"/>
</dbReference>
<reference evidence="1" key="3">
    <citation type="submission" date="2010-09" db="EMBL/GenBank/DDBJ databases">
        <title>Annotation of Gaeumannomyces graminis var. tritici R3-111a-1.</title>
        <authorList>
            <consortium name="The Broad Institute Genome Sequencing Platform"/>
            <person name="Ma L.-J."/>
            <person name="Dead R."/>
            <person name="Young S.K."/>
            <person name="Zeng Q."/>
            <person name="Gargeya S."/>
            <person name="Fitzgerald M."/>
            <person name="Haas B."/>
            <person name="Abouelleil A."/>
            <person name="Alvarado L."/>
            <person name="Arachchi H.M."/>
            <person name="Berlin A."/>
            <person name="Brown A."/>
            <person name="Chapman S.B."/>
            <person name="Chen Z."/>
            <person name="Dunbar C."/>
            <person name="Freedman E."/>
            <person name="Gearin G."/>
            <person name="Gellesch M."/>
            <person name="Goldberg J."/>
            <person name="Griggs A."/>
            <person name="Gujja S."/>
            <person name="Heiman D."/>
            <person name="Howarth C."/>
            <person name="Larson L."/>
            <person name="Lui A."/>
            <person name="MacDonald P.J.P."/>
            <person name="Mehta T."/>
            <person name="Montmayeur A."/>
            <person name="Murphy C."/>
            <person name="Neiman D."/>
            <person name="Pearson M."/>
            <person name="Priest M."/>
            <person name="Roberts A."/>
            <person name="Saif S."/>
            <person name="Shea T."/>
            <person name="Shenoy N."/>
            <person name="Sisk P."/>
            <person name="Stolte C."/>
            <person name="Sykes S."/>
            <person name="Yandava C."/>
            <person name="Wortman J."/>
            <person name="Nusbaum C."/>
            <person name="Birren B."/>
        </authorList>
    </citation>
    <scope>NUCLEOTIDE SEQUENCE</scope>
    <source>
        <strain evidence="1">R3-111a-1</strain>
    </source>
</reference>
<proteinExistence type="predicted"/>
<evidence type="ECO:0000313" key="1">
    <source>
        <dbReference type="EMBL" id="EJT69382.1"/>
    </source>
</evidence>
<dbReference type="EMBL" id="GL385404">
    <property type="protein sequence ID" value="EJT69382.1"/>
    <property type="molecule type" value="Genomic_DNA"/>
</dbReference>
<reference evidence="2" key="5">
    <citation type="submission" date="2018-04" db="UniProtKB">
        <authorList>
            <consortium name="EnsemblFungi"/>
        </authorList>
    </citation>
    <scope>IDENTIFICATION</scope>
    <source>
        <strain evidence="2">R3-111a-1</strain>
    </source>
</reference>
<evidence type="ECO:0000313" key="3">
    <source>
        <dbReference type="Proteomes" id="UP000006039"/>
    </source>
</evidence>
<name>J3PHM1_GAET3</name>
<gene>
    <name evidence="2" type="primary">20353459</name>
    <name evidence="1" type="ORF">GGTG_13001</name>
</gene>
<protein>
    <submittedName>
        <fullName evidence="1 2">Uncharacterized protein</fullName>
    </submittedName>
</protein>
<dbReference type="HOGENOM" id="CLU_2399796_0_0_1"/>
<reference evidence="2" key="4">
    <citation type="journal article" date="2015" name="G3 (Bethesda)">
        <title>Genome sequences of three phytopathogenic species of the Magnaporthaceae family of fungi.</title>
        <authorList>
            <person name="Okagaki L.H."/>
            <person name="Nunes C.C."/>
            <person name="Sailsbery J."/>
            <person name="Clay B."/>
            <person name="Brown D."/>
            <person name="John T."/>
            <person name="Oh Y."/>
            <person name="Young N."/>
            <person name="Fitzgerald M."/>
            <person name="Haas B.J."/>
            <person name="Zeng Q."/>
            <person name="Young S."/>
            <person name="Adiconis X."/>
            <person name="Fan L."/>
            <person name="Levin J.Z."/>
            <person name="Mitchell T.K."/>
            <person name="Okubara P.A."/>
            <person name="Farman M.L."/>
            <person name="Kohn L.M."/>
            <person name="Birren B."/>
            <person name="Ma L.-J."/>
            <person name="Dean R.A."/>
        </authorList>
    </citation>
    <scope>NUCLEOTIDE SEQUENCE</scope>
    <source>
        <strain evidence="2">R3-111a-1</strain>
    </source>
</reference>
<reference evidence="1" key="2">
    <citation type="submission" date="2010-07" db="EMBL/GenBank/DDBJ databases">
        <authorList>
            <consortium name="The Broad Institute Genome Sequencing Platform"/>
            <consortium name="Broad Institute Genome Sequencing Center for Infectious Disease"/>
            <person name="Ma L.-J."/>
            <person name="Dead R."/>
            <person name="Young S."/>
            <person name="Zeng Q."/>
            <person name="Koehrsen M."/>
            <person name="Alvarado L."/>
            <person name="Berlin A."/>
            <person name="Chapman S.B."/>
            <person name="Chen Z."/>
            <person name="Freedman E."/>
            <person name="Gellesch M."/>
            <person name="Goldberg J."/>
            <person name="Griggs A."/>
            <person name="Gujja S."/>
            <person name="Heilman E.R."/>
            <person name="Heiman D."/>
            <person name="Hepburn T."/>
            <person name="Howarth C."/>
            <person name="Jen D."/>
            <person name="Larson L."/>
            <person name="Mehta T."/>
            <person name="Neiman D."/>
            <person name="Pearson M."/>
            <person name="Roberts A."/>
            <person name="Saif S."/>
            <person name="Shea T."/>
            <person name="Shenoy N."/>
            <person name="Sisk P."/>
            <person name="Stolte C."/>
            <person name="Sykes S."/>
            <person name="Walk T."/>
            <person name="White J."/>
            <person name="Yandava C."/>
            <person name="Haas B."/>
            <person name="Nusbaum C."/>
            <person name="Birren B."/>
        </authorList>
    </citation>
    <scope>NUCLEOTIDE SEQUENCE</scope>
    <source>
        <strain evidence="1">R3-111a-1</strain>
    </source>
</reference>
<dbReference type="EnsemblFungi" id="EJT69382">
    <property type="protein sequence ID" value="EJT69382"/>
    <property type="gene ID" value="GGTG_13001"/>
</dbReference>
<organism evidence="1">
    <name type="scientific">Gaeumannomyces tritici (strain R3-111a-1)</name>
    <name type="common">Wheat and barley take-all root rot fungus</name>
    <name type="synonym">Gaeumannomyces graminis var. tritici</name>
    <dbReference type="NCBI Taxonomy" id="644352"/>
    <lineage>
        <taxon>Eukaryota</taxon>
        <taxon>Fungi</taxon>
        <taxon>Dikarya</taxon>
        <taxon>Ascomycota</taxon>
        <taxon>Pezizomycotina</taxon>
        <taxon>Sordariomycetes</taxon>
        <taxon>Sordariomycetidae</taxon>
        <taxon>Magnaporthales</taxon>
        <taxon>Magnaporthaceae</taxon>
        <taxon>Gaeumannomyces</taxon>
    </lineage>
</organism>
<dbReference type="VEuPathDB" id="FungiDB:GGTG_13001"/>
<keyword evidence="3" id="KW-1185">Reference proteome</keyword>
<sequence>MSEVYAAKEQLGTSAPLRDLAVYGLRHRGTATPARVHHFLQLRPAKRSTALHRSRASRASTLPYEVATVADRLGIALRNTPQPPPGTRPTIFS</sequence>
<evidence type="ECO:0000313" key="2">
    <source>
        <dbReference type="EnsemblFungi" id="EJT69382"/>
    </source>
</evidence>
<reference evidence="3" key="1">
    <citation type="submission" date="2010-07" db="EMBL/GenBank/DDBJ databases">
        <title>The genome sequence of Gaeumannomyces graminis var. tritici strain R3-111a-1.</title>
        <authorList>
            <consortium name="The Broad Institute Genome Sequencing Platform"/>
            <person name="Ma L.-J."/>
            <person name="Dead R."/>
            <person name="Young S."/>
            <person name="Zeng Q."/>
            <person name="Koehrsen M."/>
            <person name="Alvarado L."/>
            <person name="Berlin A."/>
            <person name="Chapman S.B."/>
            <person name="Chen Z."/>
            <person name="Freedman E."/>
            <person name="Gellesch M."/>
            <person name="Goldberg J."/>
            <person name="Griggs A."/>
            <person name="Gujja S."/>
            <person name="Heilman E.R."/>
            <person name="Heiman D."/>
            <person name="Hepburn T."/>
            <person name="Howarth C."/>
            <person name="Jen D."/>
            <person name="Larson L."/>
            <person name="Mehta T."/>
            <person name="Neiman D."/>
            <person name="Pearson M."/>
            <person name="Roberts A."/>
            <person name="Saif S."/>
            <person name="Shea T."/>
            <person name="Shenoy N."/>
            <person name="Sisk P."/>
            <person name="Stolte C."/>
            <person name="Sykes S."/>
            <person name="Walk T."/>
            <person name="White J."/>
            <person name="Yandava C."/>
            <person name="Haas B."/>
            <person name="Nusbaum C."/>
            <person name="Birren B."/>
        </authorList>
    </citation>
    <scope>NUCLEOTIDE SEQUENCE [LARGE SCALE GENOMIC DNA]</scope>
    <source>
        <strain evidence="3">R3-111a-1</strain>
    </source>
</reference>